<accession>K5UP98</accession>
<dbReference type="HOGENOM" id="CLU_1050137_0_0_1"/>
<dbReference type="InParanoid" id="K5UP98"/>
<reference evidence="1 2" key="1">
    <citation type="journal article" date="2012" name="BMC Genomics">
        <title>Comparative genomics of the white-rot fungi, Phanerochaete carnosa and P. chrysosporium, to elucidate the genetic basis of the distinct wood types they colonize.</title>
        <authorList>
            <person name="Suzuki H."/>
            <person name="MacDonald J."/>
            <person name="Syed K."/>
            <person name="Salamov A."/>
            <person name="Hori C."/>
            <person name="Aerts A."/>
            <person name="Henrissat B."/>
            <person name="Wiebenga A."/>
            <person name="vanKuyk P.A."/>
            <person name="Barry K."/>
            <person name="Lindquist E."/>
            <person name="LaButti K."/>
            <person name="Lapidus A."/>
            <person name="Lucas S."/>
            <person name="Coutinho P."/>
            <person name="Gong Y."/>
            <person name="Samejima M."/>
            <person name="Mahadevan R."/>
            <person name="Abou-Zaid M."/>
            <person name="de Vries R.P."/>
            <person name="Igarashi K."/>
            <person name="Yadav J.S."/>
            <person name="Grigoriev I.V."/>
            <person name="Master E.R."/>
        </authorList>
    </citation>
    <scope>NUCLEOTIDE SEQUENCE [LARGE SCALE GENOMIC DNA]</scope>
    <source>
        <strain evidence="1 2">HHB-10118-sp</strain>
    </source>
</reference>
<dbReference type="RefSeq" id="XP_007399407.1">
    <property type="nucleotide sequence ID" value="XM_007399345.1"/>
</dbReference>
<protein>
    <submittedName>
        <fullName evidence="1">Uncharacterized protein</fullName>
    </submittedName>
</protein>
<keyword evidence="2" id="KW-1185">Reference proteome</keyword>
<dbReference type="Proteomes" id="UP000008370">
    <property type="component" value="Unassembled WGS sequence"/>
</dbReference>
<dbReference type="GeneID" id="18918100"/>
<proteinExistence type="predicted"/>
<evidence type="ECO:0000313" key="2">
    <source>
        <dbReference type="Proteomes" id="UP000008370"/>
    </source>
</evidence>
<gene>
    <name evidence="1" type="ORF">PHACADRAFT_261837</name>
</gene>
<name>K5UP98_PHACS</name>
<dbReference type="AlphaFoldDB" id="K5UP98"/>
<evidence type="ECO:0000313" key="1">
    <source>
        <dbReference type="EMBL" id="EKM51596.1"/>
    </source>
</evidence>
<organism evidence="1 2">
    <name type="scientific">Phanerochaete carnosa (strain HHB-10118-sp)</name>
    <name type="common">White-rot fungus</name>
    <name type="synonym">Peniophora carnosa</name>
    <dbReference type="NCBI Taxonomy" id="650164"/>
    <lineage>
        <taxon>Eukaryota</taxon>
        <taxon>Fungi</taxon>
        <taxon>Dikarya</taxon>
        <taxon>Basidiomycota</taxon>
        <taxon>Agaricomycotina</taxon>
        <taxon>Agaricomycetes</taxon>
        <taxon>Polyporales</taxon>
        <taxon>Phanerochaetaceae</taxon>
        <taxon>Phanerochaete</taxon>
    </lineage>
</organism>
<dbReference type="KEGG" id="pco:PHACADRAFT_261837"/>
<dbReference type="EMBL" id="JH930476">
    <property type="protein sequence ID" value="EKM51596.1"/>
    <property type="molecule type" value="Genomic_DNA"/>
</dbReference>
<dbReference type="OrthoDB" id="10433499at2759"/>
<sequence length="265" mass="29114">MRASITSASTLSDTSGARVSLPHLRSFHVTQYPLQANSAAHLLSLVSLPPDACIHVEIVPLRWDIPLPAVKSVITSLAAKMSTFPTPLDSFHIAMESNFPQGQWLDFSLGRKRRAETIGGEAAEVHKQLRVSIDFSGESEPYVVALIYHIWESSLLSSVVDMAVEKVAPSIGWDWLSLAHWGRAAELEVLYVACPASLSLFAGCLEHHLRTPDAADPFPRLRTVTVDKEKVKATPYPWARTPLEKIEIAVAGRRRLGLGPELILV</sequence>